<comment type="caution">
    <text evidence="12">The sequence shown here is derived from an EMBL/GenBank/DDBJ whole genome shotgun (WGS) entry which is preliminary data.</text>
</comment>
<evidence type="ECO:0000259" key="11">
    <source>
        <dbReference type="Pfam" id="PF04452"/>
    </source>
</evidence>
<dbReference type="Gene3D" id="3.40.1280.10">
    <property type="match status" value="1"/>
</dbReference>
<evidence type="ECO:0000256" key="6">
    <source>
        <dbReference type="ARBA" id="ARBA00022679"/>
    </source>
</evidence>
<evidence type="ECO:0000256" key="7">
    <source>
        <dbReference type="ARBA" id="ARBA00022691"/>
    </source>
</evidence>
<keyword evidence="3 10" id="KW-0963">Cytoplasm</keyword>
<comment type="similarity">
    <text evidence="2 10">Belongs to the RNA methyltransferase RsmE family.</text>
</comment>
<dbReference type="GO" id="GO:0070475">
    <property type="term" value="P:rRNA base methylation"/>
    <property type="evidence" value="ECO:0007669"/>
    <property type="project" value="TreeGrafter"/>
</dbReference>
<evidence type="ECO:0000256" key="8">
    <source>
        <dbReference type="ARBA" id="ARBA00025699"/>
    </source>
</evidence>
<dbReference type="SUPFAM" id="SSF75217">
    <property type="entry name" value="alpha/beta knot"/>
    <property type="match status" value="1"/>
</dbReference>
<accession>A0A0G0MNJ8</accession>
<dbReference type="AlphaFoldDB" id="A0A0G0MNJ8"/>
<evidence type="ECO:0000256" key="9">
    <source>
        <dbReference type="ARBA" id="ARBA00047944"/>
    </source>
</evidence>
<evidence type="ECO:0000256" key="3">
    <source>
        <dbReference type="ARBA" id="ARBA00022490"/>
    </source>
</evidence>
<dbReference type="InterPro" id="IPR029028">
    <property type="entry name" value="Alpha/beta_knot_MTases"/>
</dbReference>
<comment type="catalytic activity">
    <reaction evidence="9 10">
        <text>uridine(1498) in 16S rRNA + S-adenosyl-L-methionine = N(3)-methyluridine(1498) in 16S rRNA + S-adenosyl-L-homocysteine + H(+)</text>
        <dbReference type="Rhea" id="RHEA:42920"/>
        <dbReference type="Rhea" id="RHEA-COMP:10283"/>
        <dbReference type="Rhea" id="RHEA-COMP:10284"/>
        <dbReference type="ChEBI" id="CHEBI:15378"/>
        <dbReference type="ChEBI" id="CHEBI:57856"/>
        <dbReference type="ChEBI" id="CHEBI:59789"/>
        <dbReference type="ChEBI" id="CHEBI:65315"/>
        <dbReference type="ChEBI" id="CHEBI:74502"/>
        <dbReference type="EC" id="2.1.1.193"/>
    </reaction>
</comment>
<dbReference type="CDD" id="cd18084">
    <property type="entry name" value="RsmE-like"/>
    <property type="match status" value="1"/>
</dbReference>
<dbReference type="GO" id="GO:0005737">
    <property type="term" value="C:cytoplasm"/>
    <property type="evidence" value="ECO:0007669"/>
    <property type="project" value="UniProtKB-SubCell"/>
</dbReference>
<evidence type="ECO:0000313" key="13">
    <source>
        <dbReference type="Proteomes" id="UP000034799"/>
    </source>
</evidence>
<evidence type="ECO:0000256" key="5">
    <source>
        <dbReference type="ARBA" id="ARBA00022603"/>
    </source>
</evidence>
<dbReference type="GO" id="GO:0070042">
    <property type="term" value="F:rRNA (uridine-N3-)-methyltransferase activity"/>
    <property type="evidence" value="ECO:0007669"/>
    <property type="project" value="TreeGrafter"/>
</dbReference>
<feature type="domain" description="Ribosomal RNA small subunit methyltransferase E methyltransferase" evidence="11">
    <location>
        <begin position="77"/>
        <end position="238"/>
    </location>
</feature>
<dbReference type="EMBL" id="LBWK01000002">
    <property type="protein sequence ID" value="KKR05624.1"/>
    <property type="molecule type" value="Genomic_DNA"/>
</dbReference>
<evidence type="ECO:0000256" key="2">
    <source>
        <dbReference type="ARBA" id="ARBA00005528"/>
    </source>
</evidence>
<comment type="function">
    <text evidence="8 10">Specifically methylates the N3 position of the uracil ring of uridine 1498 (m3U1498) in 16S rRNA. Acts on the fully assembled 30S ribosomal subunit.</text>
</comment>
<keyword evidence="5 10" id="KW-0489">Methyltransferase</keyword>
<dbReference type="PANTHER" id="PTHR30027">
    <property type="entry name" value="RIBOSOMAL RNA SMALL SUBUNIT METHYLTRANSFERASE E"/>
    <property type="match status" value="1"/>
</dbReference>
<proteinExistence type="inferred from homology"/>
<evidence type="ECO:0000256" key="4">
    <source>
        <dbReference type="ARBA" id="ARBA00022552"/>
    </source>
</evidence>
<dbReference type="InterPro" id="IPR029026">
    <property type="entry name" value="tRNA_m1G_MTases_N"/>
</dbReference>
<dbReference type="InterPro" id="IPR046886">
    <property type="entry name" value="RsmE_MTase_dom"/>
</dbReference>
<dbReference type="EC" id="2.1.1.193" evidence="10"/>
<evidence type="ECO:0000256" key="10">
    <source>
        <dbReference type="PIRNR" id="PIRNR015601"/>
    </source>
</evidence>
<dbReference type="Proteomes" id="UP000034799">
    <property type="component" value="Unassembled WGS sequence"/>
</dbReference>
<dbReference type="STRING" id="1619100.UT34_C0002G0131"/>
<dbReference type="PANTHER" id="PTHR30027:SF3">
    <property type="entry name" value="16S RRNA (URACIL(1498)-N(3))-METHYLTRANSFERASE"/>
    <property type="match status" value="1"/>
</dbReference>
<reference evidence="12 13" key="1">
    <citation type="journal article" date="2015" name="Nature">
        <title>rRNA introns, odd ribosomes, and small enigmatic genomes across a large radiation of phyla.</title>
        <authorList>
            <person name="Brown C.T."/>
            <person name="Hug L.A."/>
            <person name="Thomas B.C."/>
            <person name="Sharon I."/>
            <person name="Castelle C.J."/>
            <person name="Singh A."/>
            <person name="Wilkins M.J."/>
            <person name="Williams K.H."/>
            <person name="Banfield J.F."/>
        </authorList>
    </citation>
    <scope>NUCLEOTIDE SEQUENCE [LARGE SCALE GENOMIC DNA]</scope>
</reference>
<name>A0A0G0MNJ8_9BACT</name>
<keyword evidence="6 10" id="KW-0808">Transferase</keyword>
<dbReference type="PIRSF" id="PIRSF015601">
    <property type="entry name" value="MTase_slr0722"/>
    <property type="match status" value="1"/>
</dbReference>
<dbReference type="NCBIfam" id="TIGR00046">
    <property type="entry name" value="RsmE family RNA methyltransferase"/>
    <property type="match status" value="1"/>
</dbReference>
<dbReference type="InterPro" id="IPR006700">
    <property type="entry name" value="RsmE"/>
</dbReference>
<comment type="subcellular location">
    <subcellularLocation>
        <location evidence="1 10">Cytoplasm</location>
    </subcellularLocation>
</comment>
<evidence type="ECO:0000313" key="12">
    <source>
        <dbReference type="EMBL" id="KKR05624.1"/>
    </source>
</evidence>
<sequence length="245" mass="27447">MYRYYIPHELKIGDISHLADNDSSVALKKGIKIEDIVEVETYTSVFQCVVTDISGKSIEIEVLEKIEDRKIAKQGGSLTIVQSISSEKKFGLFLEKIVEIGVTKIIPIVSEYTLEDEKDFSKNTGLWKKIIKDATDQSRNPYPPTLEEISTLSAIDNKIVESRIRIALSTEDVETKSLHQILANQDVKGSNIVVAIGPESGWSTKDLDVLKKMDFQFVRLEGNILRTETTALVISSIIKFVRGEV</sequence>
<organism evidence="12 13">
    <name type="scientific">candidate division WS6 bacterium GW2011_GWF2_39_15</name>
    <dbReference type="NCBI Taxonomy" id="1619100"/>
    <lineage>
        <taxon>Bacteria</taxon>
        <taxon>Candidatus Dojkabacteria</taxon>
    </lineage>
</organism>
<evidence type="ECO:0000256" key="1">
    <source>
        <dbReference type="ARBA" id="ARBA00004496"/>
    </source>
</evidence>
<protein>
    <recommendedName>
        <fullName evidence="10">Ribosomal RNA small subunit methyltransferase E</fullName>
        <ecNumber evidence="10">2.1.1.193</ecNumber>
    </recommendedName>
</protein>
<gene>
    <name evidence="12" type="ORF">UT34_C0002G0131</name>
</gene>
<keyword evidence="7 10" id="KW-0949">S-adenosyl-L-methionine</keyword>
<dbReference type="Pfam" id="PF04452">
    <property type="entry name" value="Methyltrans_RNA"/>
    <property type="match status" value="1"/>
</dbReference>
<keyword evidence="4 10" id="KW-0698">rRNA processing</keyword>